<evidence type="ECO:0000256" key="2">
    <source>
        <dbReference type="SAM" id="SignalP"/>
    </source>
</evidence>
<dbReference type="PANTHER" id="PTHR30189:SF1">
    <property type="entry name" value="LPS-ASSEMBLY PROTEIN LPTD"/>
    <property type="match status" value="1"/>
</dbReference>
<gene>
    <name evidence="3" type="ordered locus">Taci_1245</name>
</gene>
<dbReference type="HOGENOM" id="CLU_475602_0_0_0"/>
<evidence type="ECO:0000256" key="1">
    <source>
        <dbReference type="SAM" id="MobiDB-lite"/>
    </source>
</evidence>
<evidence type="ECO:0000313" key="4">
    <source>
        <dbReference type="Proteomes" id="UP000002030"/>
    </source>
</evidence>
<dbReference type="AlphaFoldDB" id="D1B635"/>
<accession>D1B635</accession>
<feature type="chain" id="PRO_5003021315" evidence="2">
    <location>
        <begin position="30"/>
        <end position="573"/>
    </location>
</feature>
<protein>
    <submittedName>
        <fullName evidence="3">OstA family protein</fullName>
    </submittedName>
</protein>
<sequence>MFVRIVRGSLGAFLLAALFLLCQSMPSWAYEARLTAESLEVDEHSGLAVAQGNAVLTHGQVRLLADRIEYHPDRGLVEASSSGGEVTLISQGRRLQGRHLRYNLESRSGVLTGAHGESEGVFVRGSDVEVMTVAEAASRGLTSKRLKRAQGDEQAALWRDVSATTCDQERPHYVLKARELLVIPGRGTVVRRPKVYLGGALLFSYPFDYVLRDRSGRSRQEDSFMPSIKYDSDKGVGIGVSGPLLYEDLRLSLGVIGWTRVDPEGWVDLRWDLWNRGYLFGLLNRVYDSDSKEMLWRPSWGARWTMGQVEGSVTWSQRESYKVEKSLGSTTTYFRYREPEVSLAGPWMRMGDLMGRLSAMYGRYEEGRTSSERASLGSELLWAQREGALRPRIYLSHWHHDYSGDGGYQAVTYGEAGLDWRLGSLDMSTVYGRRWVFGGSPMEWDRYSEAESLYQTVGFYLGDPAGDYNWRVSVRWGYDLKASSLAQMLYLVSYKHHCLTWDLMVKDNRSGGDLWFGVNVRLSDAPRSGFQDGTYYEPVVDQADQIYGGLETQSASEGTPEDPFGGGDSSEGK</sequence>
<keyword evidence="4" id="KW-1185">Reference proteome</keyword>
<feature type="compositionally biased region" description="Gly residues" evidence="1">
    <location>
        <begin position="564"/>
        <end position="573"/>
    </location>
</feature>
<dbReference type="eggNOG" id="COG1452">
    <property type="taxonomic scope" value="Bacteria"/>
</dbReference>
<evidence type="ECO:0000313" key="3">
    <source>
        <dbReference type="EMBL" id="ACZ19476.1"/>
    </source>
</evidence>
<dbReference type="RefSeq" id="WP_012869987.1">
    <property type="nucleotide sequence ID" value="NC_013522.1"/>
</dbReference>
<dbReference type="STRING" id="525903.Taci_1245"/>
<dbReference type="EnsemblBacteria" id="ACZ19476">
    <property type="protein sequence ID" value="ACZ19476"/>
    <property type="gene ID" value="Taci_1245"/>
</dbReference>
<feature type="region of interest" description="Disordered" evidence="1">
    <location>
        <begin position="547"/>
        <end position="573"/>
    </location>
</feature>
<name>D1B635_THEAS</name>
<reference evidence="3 4" key="1">
    <citation type="journal article" date="2009" name="Stand. Genomic Sci.">
        <title>Complete genome sequence of Thermanaerovibrio acidaminovorans type strain (Su883).</title>
        <authorList>
            <person name="Chovatia M."/>
            <person name="Sikorski J."/>
            <person name="Schroder M."/>
            <person name="Lapidus A."/>
            <person name="Nolan M."/>
            <person name="Tice H."/>
            <person name="Glavina Del Rio T."/>
            <person name="Copeland A."/>
            <person name="Cheng J.F."/>
            <person name="Lucas S."/>
            <person name="Chen F."/>
            <person name="Bruce D."/>
            <person name="Goodwin L."/>
            <person name="Pitluck S."/>
            <person name="Ivanova N."/>
            <person name="Mavromatis K."/>
            <person name="Ovchinnikova G."/>
            <person name="Pati A."/>
            <person name="Chen A."/>
            <person name="Palaniappan K."/>
            <person name="Land M."/>
            <person name="Hauser L."/>
            <person name="Chang Y.J."/>
            <person name="Jeffries C.D."/>
            <person name="Chain P."/>
            <person name="Saunders E."/>
            <person name="Detter J.C."/>
            <person name="Brettin T."/>
            <person name="Rohde M."/>
            <person name="Goker M."/>
            <person name="Spring S."/>
            <person name="Bristow J."/>
            <person name="Markowitz V."/>
            <person name="Hugenholtz P."/>
            <person name="Kyrpides N.C."/>
            <person name="Klenk H.P."/>
            <person name="Eisen J.A."/>
        </authorList>
    </citation>
    <scope>NUCLEOTIDE SEQUENCE [LARGE SCALE GENOMIC DNA]</scope>
    <source>
        <strain evidence="4">ATCC 49978 / DSM 6589 / Su883</strain>
    </source>
</reference>
<dbReference type="PANTHER" id="PTHR30189">
    <property type="entry name" value="LPS-ASSEMBLY PROTEIN"/>
    <property type="match status" value="1"/>
</dbReference>
<feature type="signal peptide" evidence="2">
    <location>
        <begin position="1"/>
        <end position="29"/>
    </location>
</feature>
<organism evidence="3 4">
    <name type="scientific">Thermanaerovibrio acidaminovorans (strain ATCC 49978 / DSM 6589 / Su883)</name>
    <name type="common">Selenomonas acidaminovorans</name>
    <dbReference type="NCBI Taxonomy" id="525903"/>
    <lineage>
        <taxon>Bacteria</taxon>
        <taxon>Thermotogati</taxon>
        <taxon>Synergistota</taxon>
        <taxon>Synergistia</taxon>
        <taxon>Synergistales</taxon>
        <taxon>Synergistaceae</taxon>
        <taxon>Thermanaerovibrio</taxon>
    </lineage>
</organism>
<dbReference type="Proteomes" id="UP000002030">
    <property type="component" value="Chromosome"/>
</dbReference>
<dbReference type="Gene3D" id="2.60.450.10">
    <property type="entry name" value="Lipopolysaccharide (LPS) transport protein A like domain"/>
    <property type="match status" value="1"/>
</dbReference>
<dbReference type="OrthoDB" id="2893at2"/>
<dbReference type="EMBL" id="CP001818">
    <property type="protein sequence ID" value="ACZ19476.1"/>
    <property type="molecule type" value="Genomic_DNA"/>
</dbReference>
<dbReference type="InterPro" id="IPR050218">
    <property type="entry name" value="LptD"/>
</dbReference>
<keyword evidence="2" id="KW-0732">Signal</keyword>
<dbReference type="KEGG" id="tai:Taci_1245"/>
<dbReference type="GO" id="GO:0009279">
    <property type="term" value="C:cell outer membrane"/>
    <property type="evidence" value="ECO:0007669"/>
    <property type="project" value="TreeGrafter"/>
</dbReference>
<proteinExistence type="predicted"/>
<dbReference type="GO" id="GO:1990351">
    <property type="term" value="C:transporter complex"/>
    <property type="evidence" value="ECO:0007669"/>
    <property type="project" value="TreeGrafter"/>
</dbReference>